<accession>A0A2A6B762</accession>
<feature type="compositionally biased region" description="Polar residues" evidence="1">
    <location>
        <begin position="109"/>
        <end position="120"/>
    </location>
</feature>
<name>A0A2A6B762_PRIPA</name>
<evidence type="ECO:0000313" key="3">
    <source>
        <dbReference type="Proteomes" id="UP000005239"/>
    </source>
</evidence>
<dbReference type="EnsemblMetazoa" id="PPA43754.1">
    <property type="protein sequence ID" value="PPA43754.1"/>
    <property type="gene ID" value="WBGene00282123"/>
</dbReference>
<sequence>MLIGRLTRIGQCRPLGHRCVGGDEYGCRCSVRETVHFENRNCDAYLHEDLPEQQTHQRDHMMDIAARWRVNIWDLEGVRQRIVEEEVTGKEHAAGGGLIGEGYNCSRSDTSNHLGDSGSQHRQRTEMNPRSPFATVTPTWSWKVSESFLLVSTLGKTMVVFSASSSPHLYSAEVSFVNPGT</sequence>
<dbReference type="Proteomes" id="UP000005239">
    <property type="component" value="Unassembled WGS sequence"/>
</dbReference>
<proteinExistence type="predicted"/>
<reference evidence="2" key="2">
    <citation type="submission" date="2022-06" db="UniProtKB">
        <authorList>
            <consortium name="EnsemblMetazoa"/>
        </authorList>
    </citation>
    <scope>IDENTIFICATION</scope>
    <source>
        <strain evidence="2">PS312</strain>
    </source>
</reference>
<evidence type="ECO:0000313" key="2">
    <source>
        <dbReference type="EnsemblMetazoa" id="PPA43754.1"/>
    </source>
</evidence>
<feature type="region of interest" description="Disordered" evidence="1">
    <location>
        <begin position="109"/>
        <end position="132"/>
    </location>
</feature>
<accession>A0A8R1V1X1</accession>
<organism evidence="2 3">
    <name type="scientific">Pristionchus pacificus</name>
    <name type="common">Parasitic nematode worm</name>
    <dbReference type="NCBI Taxonomy" id="54126"/>
    <lineage>
        <taxon>Eukaryota</taxon>
        <taxon>Metazoa</taxon>
        <taxon>Ecdysozoa</taxon>
        <taxon>Nematoda</taxon>
        <taxon>Chromadorea</taxon>
        <taxon>Rhabditida</taxon>
        <taxon>Rhabditina</taxon>
        <taxon>Diplogasteromorpha</taxon>
        <taxon>Diplogasteroidea</taxon>
        <taxon>Neodiplogasteridae</taxon>
        <taxon>Pristionchus</taxon>
    </lineage>
</organism>
<protein>
    <submittedName>
        <fullName evidence="2">Uncharacterized protein</fullName>
    </submittedName>
</protein>
<evidence type="ECO:0000256" key="1">
    <source>
        <dbReference type="SAM" id="MobiDB-lite"/>
    </source>
</evidence>
<gene>
    <name evidence="2" type="primary">WBGene00282123</name>
</gene>
<reference evidence="3" key="1">
    <citation type="journal article" date="2008" name="Nat. Genet.">
        <title>The Pristionchus pacificus genome provides a unique perspective on nematode lifestyle and parasitism.</title>
        <authorList>
            <person name="Dieterich C."/>
            <person name="Clifton S.W."/>
            <person name="Schuster L.N."/>
            <person name="Chinwalla A."/>
            <person name="Delehaunty K."/>
            <person name="Dinkelacker I."/>
            <person name="Fulton L."/>
            <person name="Fulton R."/>
            <person name="Godfrey J."/>
            <person name="Minx P."/>
            <person name="Mitreva M."/>
            <person name="Roeseler W."/>
            <person name="Tian H."/>
            <person name="Witte H."/>
            <person name="Yang S.P."/>
            <person name="Wilson R.K."/>
            <person name="Sommer R.J."/>
        </authorList>
    </citation>
    <scope>NUCLEOTIDE SEQUENCE [LARGE SCALE GENOMIC DNA]</scope>
    <source>
        <strain evidence="3">PS312</strain>
    </source>
</reference>
<keyword evidence="3" id="KW-1185">Reference proteome</keyword>
<dbReference type="AlphaFoldDB" id="A0A2A6B762"/>